<dbReference type="EMBL" id="LUEZ02000058">
    <property type="protein sequence ID" value="RDB20760.1"/>
    <property type="molecule type" value="Genomic_DNA"/>
</dbReference>
<dbReference type="InParanoid" id="A0A369JHS8"/>
<dbReference type="AlphaFoldDB" id="A0A369JHS8"/>
<sequence>MSVADGNAGYLPSLFPVSVLIEPTDHIDLSARSIAAPPSTIAAGCYGSSVRIFLVLFSPFASQTYLAYLIGVVHRQTFAGSVIQYLAPGWVAYWARDVESRSITPLVNLQPLPIRYLRPSACHIVSLANTAICRLLDVLGCRCGDELDGCFLRIDLGNDEISFPSLFTLPTDTAIFGICLDSRSRPFSDAPPPLPLPLCPHPPPYIAALPCLPTYACPSLALHCCTAPITTQVDDGIVRIWDERSTGGTMASFHAWYDSDFVGGEGRVKVSGLDWYSRPGAGRGGRGMLGYLKARRDVTAARANKIRTALAPHKELPPELLREIFLHSLDGRPFVLPVRSEQNGPWPLRSVSSRWRKLAVSEYRLWSDISVRLRKWDSDLHDRLVHAIVEICSPADYSRGPTKMDIDVSEDIGATLAEPSPLKLLSKFLPCLREVSLSFPSKYSDHFTKGLSGRFFCNAVDLRRLKINCTGSAMIMTGGLAMLGEAPGIPWAQMTGLCLSMVYQSVESAMQILRLCPHLEACTISLLNLTAIPIVEMLTLPHLKSLTINEAPSSENGILNNLVAPSLVELRLFFVQLGSFSEILSFLHHSSASLEVFWCNKLLSYKYLYQMPGVEDFLEQVPTLLEFQAPNLFPMSVLQRVLHGELLPRLEIWRCGLLHDTVDAFIDAVEARLMPEMGASHVLHKVCGCIAIESGTAELRGPLQRLEKIREQYQGDFTLVDSDGRSLS</sequence>
<comment type="caution">
    <text evidence="1">The sequence shown here is derived from an EMBL/GenBank/DDBJ whole genome shotgun (WGS) entry which is preliminary data.</text>
</comment>
<name>A0A369JHS8_HYPMA</name>
<protein>
    <recommendedName>
        <fullName evidence="3">F-box domain-containing protein</fullName>
    </recommendedName>
</protein>
<organism evidence="1 2">
    <name type="scientific">Hypsizygus marmoreus</name>
    <name type="common">White beech mushroom</name>
    <name type="synonym">Agaricus marmoreus</name>
    <dbReference type="NCBI Taxonomy" id="39966"/>
    <lineage>
        <taxon>Eukaryota</taxon>
        <taxon>Fungi</taxon>
        <taxon>Dikarya</taxon>
        <taxon>Basidiomycota</taxon>
        <taxon>Agaricomycotina</taxon>
        <taxon>Agaricomycetes</taxon>
        <taxon>Agaricomycetidae</taxon>
        <taxon>Agaricales</taxon>
        <taxon>Tricholomatineae</taxon>
        <taxon>Lyophyllaceae</taxon>
        <taxon>Hypsizygus</taxon>
    </lineage>
</organism>
<dbReference type="Proteomes" id="UP000076154">
    <property type="component" value="Unassembled WGS sequence"/>
</dbReference>
<accession>A0A369JHS8</accession>
<evidence type="ECO:0000313" key="1">
    <source>
        <dbReference type="EMBL" id="RDB20760.1"/>
    </source>
</evidence>
<reference evidence="1" key="1">
    <citation type="submission" date="2018-04" db="EMBL/GenBank/DDBJ databases">
        <title>Whole genome sequencing of Hypsizygus marmoreus.</title>
        <authorList>
            <person name="Choi I.-G."/>
            <person name="Min B."/>
            <person name="Kim J.-G."/>
            <person name="Kim S."/>
            <person name="Oh Y.-L."/>
            <person name="Kong W.-S."/>
            <person name="Park H."/>
            <person name="Jeong J."/>
            <person name="Song E.-S."/>
        </authorList>
    </citation>
    <scope>NUCLEOTIDE SEQUENCE [LARGE SCALE GENOMIC DNA]</scope>
    <source>
        <strain evidence="1">51987-8</strain>
    </source>
</reference>
<evidence type="ECO:0008006" key="3">
    <source>
        <dbReference type="Google" id="ProtNLM"/>
    </source>
</evidence>
<evidence type="ECO:0000313" key="2">
    <source>
        <dbReference type="Proteomes" id="UP000076154"/>
    </source>
</evidence>
<dbReference type="SUPFAM" id="SSF52047">
    <property type="entry name" value="RNI-like"/>
    <property type="match status" value="1"/>
</dbReference>
<dbReference type="OrthoDB" id="3042049at2759"/>
<proteinExistence type="predicted"/>
<gene>
    <name evidence="1" type="ORF">Hypma_012082</name>
</gene>
<keyword evidence="2" id="KW-1185">Reference proteome</keyword>
<dbReference type="InterPro" id="IPR032675">
    <property type="entry name" value="LRR_dom_sf"/>
</dbReference>
<dbReference type="Gene3D" id="3.80.10.10">
    <property type="entry name" value="Ribonuclease Inhibitor"/>
    <property type="match status" value="1"/>
</dbReference>